<feature type="binding site" evidence="4">
    <location>
        <position position="112"/>
    </location>
    <ligand>
        <name>substrate</name>
    </ligand>
</feature>
<dbReference type="Gene3D" id="3.30.70.580">
    <property type="entry name" value="Pseudouridine synthase I, catalytic domain, N-terminal subdomain"/>
    <property type="match status" value="1"/>
</dbReference>
<dbReference type="SUPFAM" id="SSF55120">
    <property type="entry name" value="Pseudouridine synthase"/>
    <property type="match status" value="1"/>
</dbReference>
<feature type="active site" description="Nucleophile" evidence="4">
    <location>
        <position position="53"/>
    </location>
</feature>
<name>A0ABT3NW24_9PROT</name>
<dbReference type="PANTHER" id="PTHR11142:SF0">
    <property type="entry name" value="TRNA PSEUDOURIDINE SYNTHASE-LIKE 1"/>
    <property type="match status" value="1"/>
</dbReference>
<gene>
    <name evidence="4 7" type="primary">truA</name>
    <name evidence="7" type="ORF">OF850_12115</name>
</gene>
<dbReference type="Pfam" id="PF01416">
    <property type="entry name" value="PseudoU_synth_1"/>
    <property type="match status" value="2"/>
</dbReference>
<feature type="domain" description="Pseudouridine synthase I TruA alpha/beta" evidence="6">
    <location>
        <begin position="9"/>
        <end position="105"/>
    </location>
</feature>
<dbReference type="Proteomes" id="UP001526430">
    <property type="component" value="Unassembled WGS sequence"/>
</dbReference>
<dbReference type="GO" id="GO:0160147">
    <property type="term" value="F:tRNA pseudouridine(38-40) synthase activity"/>
    <property type="evidence" value="ECO:0007669"/>
    <property type="project" value="UniProtKB-EC"/>
</dbReference>
<dbReference type="InterPro" id="IPR020103">
    <property type="entry name" value="PsdUridine_synth_cat_dom_sf"/>
</dbReference>
<reference evidence="7 8" key="1">
    <citation type="submission" date="2022-10" db="EMBL/GenBank/DDBJ databases">
        <title>Roseococcus glaciei nov., sp. nov., isolated from glacier.</title>
        <authorList>
            <person name="Liu Q."/>
            <person name="Xin Y.-H."/>
        </authorList>
    </citation>
    <scope>NUCLEOTIDE SEQUENCE [LARGE SCALE GENOMIC DNA]</scope>
    <source>
        <strain evidence="7 8">MDT2-1-1</strain>
    </source>
</reference>
<evidence type="ECO:0000313" key="7">
    <source>
        <dbReference type="EMBL" id="MCW8086377.1"/>
    </source>
</evidence>
<dbReference type="PIRSF" id="PIRSF001430">
    <property type="entry name" value="tRNA_psdUrid_synth"/>
    <property type="match status" value="1"/>
</dbReference>
<evidence type="ECO:0000256" key="5">
    <source>
        <dbReference type="RuleBase" id="RU003792"/>
    </source>
</evidence>
<keyword evidence="8" id="KW-1185">Reference proteome</keyword>
<dbReference type="EMBL" id="JAPFQI010000008">
    <property type="protein sequence ID" value="MCW8086377.1"/>
    <property type="molecule type" value="Genomic_DNA"/>
</dbReference>
<dbReference type="CDD" id="cd02570">
    <property type="entry name" value="PseudoU_synth_EcTruA"/>
    <property type="match status" value="1"/>
</dbReference>
<dbReference type="InterPro" id="IPR001406">
    <property type="entry name" value="PsdUridine_synth_TruA"/>
</dbReference>
<comment type="function">
    <text evidence="4">Formation of pseudouridine at positions 38, 39 and 40 in the anticodon stem and loop of transfer RNAs.</text>
</comment>
<dbReference type="NCBIfam" id="TIGR00071">
    <property type="entry name" value="hisT_truA"/>
    <property type="match status" value="1"/>
</dbReference>
<dbReference type="InterPro" id="IPR020097">
    <property type="entry name" value="PsdUridine_synth_TruA_a/b_dom"/>
</dbReference>
<dbReference type="PANTHER" id="PTHR11142">
    <property type="entry name" value="PSEUDOURIDYLATE SYNTHASE"/>
    <property type="match status" value="1"/>
</dbReference>
<keyword evidence="3 4" id="KW-0413">Isomerase</keyword>
<evidence type="ECO:0000256" key="2">
    <source>
        <dbReference type="ARBA" id="ARBA00022694"/>
    </source>
</evidence>
<dbReference type="EC" id="5.4.99.12" evidence="4"/>
<sequence length="257" mass="28386">MPRYALLIAYRGEGFHGWQRQPGLVTVQEVLEDAAAKLNGGIVPTVVAAGRTDSGVHAEGQVAEVEVSSELPPTRLRAALDFHTRPHPLSVRAAAPAPEGWSPRFSARMRHYRYRILNRPARPALEEGQVWHVPQPLDAGAMHRAAQRLLGRHDFSAFRAASCQAKDALRTLDRLDVTREGEEVVIHVSARSFLHHQVRNLAGTLHPVGRGQRGEEWPRAVLDGRDRRAAGQTAPPEGLCLMSVEYDEKLDWQAGPA</sequence>
<proteinExistence type="inferred from homology"/>
<comment type="catalytic activity">
    <reaction evidence="4 5">
        <text>uridine(38/39/40) in tRNA = pseudouridine(38/39/40) in tRNA</text>
        <dbReference type="Rhea" id="RHEA:22376"/>
        <dbReference type="Rhea" id="RHEA-COMP:10085"/>
        <dbReference type="Rhea" id="RHEA-COMP:10087"/>
        <dbReference type="ChEBI" id="CHEBI:65314"/>
        <dbReference type="ChEBI" id="CHEBI:65315"/>
        <dbReference type="EC" id="5.4.99.12"/>
    </reaction>
</comment>
<dbReference type="HAMAP" id="MF_00171">
    <property type="entry name" value="TruA"/>
    <property type="match status" value="1"/>
</dbReference>
<dbReference type="Gene3D" id="3.30.70.660">
    <property type="entry name" value="Pseudouridine synthase I, catalytic domain, C-terminal subdomain"/>
    <property type="match status" value="1"/>
</dbReference>
<comment type="similarity">
    <text evidence="1 4 5">Belongs to the tRNA pseudouridine synthase TruA family.</text>
</comment>
<evidence type="ECO:0000259" key="6">
    <source>
        <dbReference type="Pfam" id="PF01416"/>
    </source>
</evidence>
<dbReference type="InterPro" id="IPR020094">
    <property type="entry name" value="TruA/RsuA/RluB/E/F_N"/>
</dbReference>
<evidence type="ECO:0000256" key="1">
    <source>
        <dbReference type="ARBA" id="ARBA00009375"/>
    </source>
</evidence>
<comment type="caution">
    <text evidence="4">Lacks conserved residue(s) required for the propagation of feature annotation.</text>
</comment>
<keyword evidence="2 4" id="KW-0819">tRNA processing</keyword>
<feature type="domain" description="Pseudouridine synthase I TruA alpha/beta" evidence="6">
    <location>
        <begin position="145"/>
        <end position="247"/>
    </location>
</feature>
<dbReference type="InterPro" id="IPR020095">
    <property type="entry name" value="PsdUridine_synth_TruA_C"/>
</dbReference>
<dbReference type="RefSeq" id="WP_301590397.1">
    <property type="nucleotide sequence ID" value="NZ_JAPFQI010000008.1"/>
</dbReference>
<protein>
    <recommendedName>
        <fullName evidence="4">tRNA pseudouridine synthase A</fullName>
        <ecNumber evidence="4">5.4.99.12</ecNumber>
    </recommendedName>
    <alternativeName>
        <fullName evidence="4">tRNA pseudouridine(38-40) synthase</fullName>
    </alternativeName>
    <alternativeName>
        <fullName evidence="4">tRNA pseudouridylate synthase I</fullName>
    </alternativeName>
    <alternativeName>
        <fullName evidence="4">tRNA-uridine isomerase I</fullName>
    </alternativeName>
</protein>
<organism evidence="7 8">
    <name type="scientific">Sabulicella glaciei</name>
    <dbReference type="NCBI Taxonomy" id="2984948"/>
    <lineage>
        <taxon>Bacteria</taxon>
        <taxon>Pseudomonadati</taxon>
        <taxon>Pseudomonadota</taxon>
        <taxon>Alphaproteobacteria</taxon>
        <taxon>Acetobacterales</taxon>
        <taxon>Acetobacteraceae</taxon>
        <taxon>Sabulicella</taxon>
    </lineage>
</organism>
<comment type="subunit">
    <text evidence="4">Homodimer.</text>
</comment>
<evidence type="ECO:0000256" key="4">
    <source>
        <dbReference type="HAMAP-Rule" id="MF_00171"/>
    </source>
</evidence>
<evidence type="ECO:0000313" key="8">
    <source>
        <dbReference type="Proteomes" id="UP001526430"/>
    </source>
</evidence>
<accession>A0ABT3NW24</accession>
<evidence type="ECO:0000256" key="3">
    <source>
        <dbReference type="ARBA" id="ARBA00023235"/>
    </source>
</evidence>
<comment type="caution">
    <text evidence="7">The sequence shown here is derived from an EMBL/GenBank/DDBJ whole genome shotgun (WGS) entry which is preliminary data.</text>
</comment>